<dbReference type="GO" id="GO:0008881">
    <property type="term" value="F:glutamate racemase activity"/>
    <property type="evidence" value="ECO:0007669"/>
    <property type="project" value="UniProtKB-EC"/>
</dbReference>
<dbReference type="EC" id="5.1.1.3" evidence="2 7"/>
<evidence type="ECO:0000313" key="8">
    <source>
        <dbReference type="EMBL" id="MFC4526720.1"/>
    </source>
</evidence>
<dbReference type="PANTHER" id="PTHR21198">
    <property type="entry name" value="GLUTAMATE RACEMASE"/>
    <property type="match status" value="1"/>
</dbReference>
<dbReference type="Proteomes" id="UP001595961">
    <property type="component" value="Unassembled WGS sequence"/>
</dbReference>
<name>A0ABV9C1M2_9GAMM</name>
<keyword evidence="9" id="KW-1185">Reference proteome</keyword>
<dbReference type="SUPFAM" id="SSF53681">
    <property type="entry name" value="Aspartate/glutamate racemase"/>
    <property type="match status" value="2"/>
</dbReference>
<dbReference type="PANTHER" id="PTHR21198:SF3">
    <property type="entry name" value="GLUTAMATE RACEMASE"/>
    <property type="match status" value="1"/>
</dbReference>
<evidence type="ECO:0000256" key="4">
    <source>
        <dbReference type="ARBA" id="ARBA00022984"/>
    </source>
</evidence>
<keyword evidence="6" id="KW-0961">Cell wall biogenesis/degradation</keyword>
<reference evidence="9" key="1">
    <citation type="journal article" date="2019" name="Int. J. Syst. Evol. Microbiol.">
        <title>The Global Catalogue of Microorganisms (GCM) 10K type strain sequencing project: providing services to taxonomists for standard genome sequencing and annotation.</title>
        <authorList>
            <consortium name="The Broad Institute Genomics Platform"/>
            <consortium name="The Broad Institute Genome Sequencing Center for Infectious Disease"/>
            <person name="Wu L."/>
            <person name="Ma J."/>
        </authorList>
    </citation>
    <scope>NUCLEOTIDE SEQUENCE [LARGE SCALE GENOMIC DNA]</scope>
    <source>
        <strain evidence="9">CCM 4481</strain>
    </source>
</reference>
<evidence type="ECO:0000256" key="1">
    <source>
        <dbReference type="ARBA" id="ARBA00001602"/>
    </source>
</evidence>
<proteinExistence type="predicted"/>
<keyword evidence="4" id="KW-0573">Peptidoglycan synthesis</keyword>
<comment type="catalytic activity">
    <reaction evidence="1">
        <text>L-glutamate = D-glutamate</text>
        <dbReference type="Rhea" id="RHEA:12813"/>
        <dbReference type="ChEBI" id="CHEBI:29985"/>
        <dbReference type="ChEBI" id="CHEBI:29986"/>
        <dbReference type="EC" id="5.1.1.3"/>
    </reaction>
</comment>
<dbReference type="InterPro" id="IPR001920">
    <property type="entry name" value="Asp/Glu_race"/>
</dbReference>
<evidence type="ECO:0000256" key="3">
    <source>
        <dbReference type="ARBA" id="ARBA00022960"/>
    </source>
</evidence>
<accession>A0ABV9C1M2</accession>
<comment type="caution">
    <text evidence="8">The sequence shown here is derived from an EMBL/GenBank/DDBJ whole genome shotgun (WGS) entry which is preliminary data.</text>
</comment>
<organism evidence="8 9">
    <name type="scientific">Dyella halodurans</name>
    <dbReference type="NCBI Taxonomy" id="1920171"/>
    <lineage>
        <taxon>Bacteria</taxon>
        <taxon>Pseudomonadati</taxon>
        <taxon>Pseudomonadota</taxon>
        <taxon>Gammaproteobacteria</taxon>
        <taxon>Lysobacterales</taxon>
        <taxon>Rhodanobacteraceae</taxon>
        <taxon>Dyella</taxon>
    </lineage>
</organism>
<evidence type="ECO:0000256" key="7">
    <source>
        <dbReference type="NCBIfam" id="TIGR00067"/>
    </source>
</evidence>
<dbReference type="Gene3D" id="3.40.50.1860">
    <property type="match status" value="2"/>
</dbReference>
<protein>
    <recommendedName>
        <fullName evidence="2 7">Glutamate racemase</fullName>
        <ecNumber evidence="2 7">5.1.1.3</ecNumber>
    </recommendedName>
</protein>
<dbReference type="RefSeq" id="WP_266152414.1">
    <property type="nucleotide sequence ID" value="NZ_CP064028.1"/>
</dbReference>
<dbReference type="EMBL" id="JBHSGA010000015">
    <property type="protein sequence ID" value="MFC4526720.1"/>
    <property type="molecule type" value="Genomic_DNA"/>
</dbReference>
<keyword evidence="3" id="KW-0133">Cell shape</keyword>
<evidence type="ECO:0000313" key="9">
    <source>
        <dbReference type="Proteomes" id="UP001595961"/>
    </source>
</evidence>
<keyword evidence="5 8" id="KW-0413">Isomerase</keyword>
<evidence type="ECO:0000256" key="2">
    <source>
        <dbReference type="ARBA" id="ARBA00013090"/>
    </source>
</evidence>
<gene>
    <name evidence="8" type="primary">murI</name>
    <name evidence="8" type="ORF">ACFO5W_08730</name>
</gene>
<evidence type="ECO:0000256" key="6">
    <source>
        <dbReference type="ARBA" id="ARBA00023316"/>
    </source>
</evidence>
<dbReference type="InterPro" id="IPR015942">
    <property type="entry name" value="Asp/Glu/hydantoin_racemase"/>
</dbReference>
<dbReference type="InterPro" id="IPR004391">
    <property type="entry name" value="Glu_race"/>
</dbReference>
<evidence type="ECO:0000256" key="5">
    <source>
        <dbReference type="ARBA" id="ARBA00023235"/>
    </source>
</evidence>
<dbReference type="Pfam" id="PF01177">
    <property type="entry name" value="Asp_Glu_race"/>
    <property type="match status" value="1"/>
</dbReference>
<dbReference type="NCBIfam" id="TIGR00067">
    <property type="entry name" value="glut_race"/>
    <property type="match status" value="1"/>
</dbReference>
<sequence length="265" mass="28171">MLGILDSGLGGLSVLQRVRARLPHEDIVYFADQANAPLGVRPASELAVFFQRYVNRLNELGVDGIAMGSNTLCAISREHGWPRSRAPIVEMIQPTASAVAETGKRNVGVIATGATVRSGVYGQAIREAFPAAIVQEVAASELVDLVEAGFTQGGKVLSSLRRVLATFSAPIDLLVLGCTHFTWLDQAIAEVFGPEVMLLDPADIVSGKVTAIRGPAVESVATTRGITRFMTTGDVAPFKQNIESLMGPLHTNDTVVQTHKVDIGK</sequence>